<dbReference type="EMBL" id="JARQAI010000024">
    <property type="protein sequence ID" value="MDT2737927.1"/>
    <property type="molecule type" value="Genomic_DNA"/>
</dbReference>
<dbReference type="RefSeq" id="WP_311797431.1">
    <property type="nucleotide sequence ID" value="NZ_JARQAI010000024.1"/>
</dbReference>
<proteinExistence type="predicted"/>
<evidence type="ECO:0000313" key="2">
    <source>
        <dbReference type="EMBL" id="MDT2770530.1"/>
    </source>
</evidence>
<gene>
    <name evidence="1" type="ORF">P7H00_12485</name>
    <name evidence="2" type="ORF">P7H46_06685</name>
</gene>
<sequence length="57" mass="6661">MKKIYWLRRIFLLTMVFIVGAAVTGVTPTWIKILLALSVSGYLLLDEEFEFERRVGR</sequence>
<keyword evidence="4" id="KW-1185">Reference proteome</keyword>
<evidence type="ECO:0000313" key="4">
    <source>
        <dbReference type="Proteomes" id="UP001269061"/>
    </source>
</evidence>
<dbReference type="Proteomes" id="UP001180842">
    <property type="component" value="Unassembled WGS sequence"/>
</dbReference>
<dbReference type="Proteomes" id="UP001269061">
    <property type="component" value="Unassembled WGS sequence"/>
</dbReference>
<protein>
    <submittedName>
        <fullName evidence="1">Uncharacterized protein</fullName>
    </submittedName>
</protein>
<name>A0AAE4L752_9ENTE</name>
<evidence type="ECO:0000313" key="3">
    <source>
        <dbReference type="Proteomes" id="UP001180842"/>
    </source>
</evidence>
<accession>A0AAE4L752</accession>
<reference evidence="1 4" key="1">
    <citation type="submission" date="2023-03" db="EMBL/GenBank/DDBJ databases">
        <authorList>
            <person name="Shen W."/>
            <person name="Cai J."/>
        </authorList>
    </citation>
    <scope>NUCLEOTIDE SEQUENCE</scope>
    <source>
        <strain evidence="1">P69-2</strain>
        <strain evidence="2 4">Y59</strain>
    </source>
</reference>
<dbReference type="AlphaFoldDB" id="A0AAE4L752"/>
<evidence type="ECO:0000313" key="1">
    <source>
        <dbReference type="EMBL" id="MDT2737927.1"/>
    </source>
</evidence>
<dbReference type="EMBL" id="JARQAZ010000005">
    <property type="protein sequence ID" value="MDT2770530.1"/>
    <property type="molecule type" value="Genomic_DNA"/>
</dbReference>
<organism evidence="1 3">
    <name type="scientific">Enterococcus pseudoavium</name>
    <dbReference type="NCBI Taxonomy" id="44007"/>
    <lineage>
        <taxon>Bacteria</taxon>
        <taxon>Bacillati</taxon>
        <taxon>Bacillota</taxon>
        <taxon>Bacilli</taxon>
        <taxon>Lactobacillales</taxon>
        <taxon>Enterococcaceae</taxon>
        <taxon>Enterococcus</taxon>
    </lineage>
</organism>
<comment type="caution">
    <text evidence="1">The sequence shown here is derived from an EMBL/GenBank/DDBJ whole genome shotgun (WGS) entry which is preliminary data.</text>
</comment>